<dbReference type="PROSITE" id="PS50222">
    <property type="entry name" value="EF_HAND_2"/>
    <property type="match status" value="3"/>
</dbReference>
<keyword evidence="5" id="KW-0812">Transmembrane</keyword>
<proteinExistence type="predicted"/>
<evidence type="ECO:0000313" key="8">
    <source>
        <dbReference type="RefSeq" id="XP_031415239.1"/>
    </source>
</evidence>
<dbReference type="PROSITE" id="PS00018">
    <property type="entry name" value="EF_HAND_1"/>
    <property type="match status" value="2"/>
</dbReference>
<dbReference type="GO" id="GO:0005509">
    <property type="term" value="F:calcium ion binding"/>
    <property type="evidence" value="ECO:0007669"/>
    <property type="project" value="InterPro"/>
</dbReference>
<feature type="domain" description="EF-hand" evidence="6">
    <location>
        <begin position="271"/>
        <end position="306"/>
    </location>
</feature>
<dbReference type="Pfam" id="PF13202">
    <property type="entry name" value="EF-hand_5"/>
    <property type="match status" value="1"/>
</dbReference>
<keyword evidence="3" id="KW-0677">Repeat</keyword>
<keyword evidence="7" id="KW-1185">Reference proteome</keyword>
<dbReference type="AlphaFoldDB" id="A0A6P8ET31"/>
<keyword evidence="1" id="KW-0597">Phosphoprotein</keyword>
<dbReference type="InterPro" id="IPR015070">
    <property type="entry name" value="EF_hand_DJBP"/>
</dbReference>
<dbReference type="GeneID" id="105892564"/>
<keyword evidence="5" id="KW-1133">Transmembrane helix</keyword>
<organism evidence="7 8">
    <name type="scientific">Clupea harengus</name>
    <name type="common">Atlantic herring</name>
    <dbReference type="NCBI Taxonomy" id="7950"/>
    <lineage>
        <taxon>Eukaryota</taxon>
        <taxon>Metazoa</taxon>
        <taxon>Chordata</taxon>
        <taxon>Craniata</taxon>
        <taxon>Vertebrata</taxon>
        <taxon>Euteleostomi</taxon>
        <taxon>Actinopterygii</taxon>
        <taxon>Neopterygii</taxon>
        <taxon>Teleostei</taxon>
        <taxon>Clupei</taxon>
        <taxon>Clupeiformes</taxon>
        <taxon>Clupeoidei</taxon>
        <taxon>Clupeidae</taxon>
        <taxon>Clupea</taxon>
    </lineage>
</organism>
<gene>
    <name evidence="8" type="primary">LOC105892564</name>
</gene>
<keyword evidence="5" id="KW-0472">Membrane</keyword>
<name>A0A6P8ET31_CLUHA</name>
<feature type="transmembrane region" description="Helical" evidence="5">
    <location>
        <begin position="6"/>
        <end position="39"/>
    </location>
</feature>
<dbReference type="InterPro" id="IPR018247">
    <property type="entry name" value="EF_Hand_1_Ca_BS"/>
</dbReference>
<dbReference type="Gene3D" id="1.10.238.10">
    <property type="entry name" value="EF-hand"/>
    <property type="match status" value="4"/>
</dbReference>
<dbReference type="InterPro" id="IPR052603">
    <property type="entry name" value="EFCB6"/>
</dbReference>
<dbReference type="Proteomes" id="UP000515152">
    <property type="component" value="Chromosome 22"/>
</dbReference>
<dbReference type="PANTHER" id="PTHR20875:SF6">
    <property type="entry name" value="EF-HAND CALCIUM-BINDING DOMAIN-CONTAINING PROTEIN 6 ISOFORM X1"/>
    <property type="match status" value="1"/>
</dbReference>
<evidence type="ECO:0000256" key="3">
    <source>
        <dbReference type="ARBA" id="ARBA00022737"/>
    </source>
</evidence>
<evidence type="ECO:0000256" key="1">
    <source>
        <dbReference type="ARBA" id="ARBA00022553"/>
    </source>
</evidence>
<keyword evidence="2" id="KW-0479">Metal-binding</keyword>
<dbReference type="InterPro" id="IPR011992">
    <property type="entry name" value="EF-hand-dom_pair"/>
</dbReference>
<feature type="domain" description="EF-hand" evidence="6">
    <location>
        <begin position="387"/>
        <end position="422"/>
    </location>
</feature>
<dbReference type="PANTHER" id="PTHR20875">
    <property type="entry name" value="EF-HAND CALCIUM-BINDING DOMAIN-CONTAINING PROTEIN 6-RELATED"/>
    <property type="match status" value="1"/>
</dbReference>
<protein>
    <submittedName>
        <fullName evidence="8">EF-hand calcium-binding domain-containing protein 6-like</fullName>
    </submittedName>
</protein>
<dbReference type="SUPFAM" id="SSF47473">
    <property type="entry name" value="EF-hand"/>
    <property type="match status" value="2"/>
</dbReference>
<dbReference type="OrthoDB" id="26525at2759"/>
<dbReference type="PROSITE" id="PS51257">
    <property type="entry name" value="PROKAR_LIPOPROTEIN"/>
    <property type="match status" value="1"/>
</dbReference>
<dbReference type="Pfam" id="PF13499">
    <property type="entry name" value="EF-hand_7"/>
    <property type="match status" value="1"/>
</dbReference>
<dbReference type="Pfam" id="PF08976">
    <property type="entry name" value="EF-hand_11"/>
    <property type="match status" value="1"/>
</dbReference>
<evidence type="ECO:0000259" key="6">
    <source>
        <dbReference type="PROSITE" id="PS50222"/>
    </source>
</evidence>
<dbReference type="InterPro" id="IPR002048">
    <property type="entry name" value="EF_hand_dom"/>
</dbReference>
<dbReference type="RefSeq" id="XP_031415239.1">
    <property type="nucleotide sequence ID" value="XM_031559379.2"/>
</dbReference>
<reference evidence="8" key="1">
    <citation type="submission" date="2025-08" db="UniProtKB">
        <authorList>
            <consortium name="RefSeq"/>
        </authorList>
    </citation>
    <scope>IDENTIFICATION</scope>
</reference>
<evidence type="ECO:0000256" key="2">
    <source>
        <dbReference type="ARBA" id="ARBA00022723"/>
    </source>
</evidence>
<feature type="domain" description="EF-hand" evidence="6">
    <location>
        <begin position="317"/>
        <end position="342"/>
    </location>
</feature>
<dbReference type="SMART" id="SM00054">
    <property type="entry name" value="EFh"/>
    <property type="match status" value="4"/>
</dbReference>
<accession>A0A6P8ET31</accession>
<dbReference type="KEGG" id="char:105892564"/>
<evidence type="ECO:0000256" key="5">
    <source>
        <dbReference type="SAM" id="Phobius"/>
    </source>
</evidence>
<evidence type="ECO:0000256" key="4">
    <source>
        <dbReference type="ARBA" id="ARBA00022837"/>
    </source>
</evidence>
<evidence type="ECO:0000313" key="7">
    <source>
        <dbReference type="Proteomes" id="UP000515152"/>
    </source>
</evidence>
<keyword evidence="4" id="KW-0106">Calcium</keyword>
<sequence>MRLLLIKTVCVCVSVCVWVCVWVGVCACVHVSVFMVFVCVSRSIDKFKKRAISQEEFRAAVESRFGLEISEPEFEQLLDRLPLDAYGNVQYPIFMAAFDTSRGVPSLFQAQTTEDCGNRDGVMEEGVRSVGEDRGMLGPRRSVSQLFHIIKRLVTEQYQAVERVFHELDEKNTRRLTQETMYQLLKRFLVHPEVTRGQIRQLWGTLITQQDGTLDFLQFARHFGPSPKSSCFPNAKRCPPQRGDENLRQRSKRLTCVSDILGNAVRAKVEHSMPDLQMEFEEMDPYRTGFVSPEEFKEVLMTLCSQLDEYECEVLARKFDVNRDGRVSYSEFLRPFAGHKQAWRNGSNMAAILQSHGENGDLAEGKNTTKLGSLNVRLRKKSPQLHRKRRTLRRAFLRLDMSRSGLLSVSELRAVLMLCGVLLDQEDLYQILSRLDQDLGGRVDYRSLLQELCKPPLQRDQ</sequence>
<dbReference type="CDD" id="cd00051">
    <property type="entry name" value="EFh"/>
    <property type="match status" value="2"/>
</dbReference>